<name>A0A1W0WGW2_HYPEX</name>
<evidence type="ECO:0000256" key="3">
    <source>
        <dbReference type="ARBA" id="ARBA00022692"/>
    </source>
</evidence>
<organism evidence="9 10">
    <name type="scientific">Hypsibius exemplaris</name>
    <name type="common">Freshwater tardigrade</name>
    <dbReference type="NCBI Taxonomy" id="2072580"/>
    <lineage>
        <taxon>Eukaryota</taxon>
        <taxon>Metazoa</taxon>
        <taxon>Ecdysozoa</taxon>
        <taxon>Tardigrada</taxon>
        <taxon>Eutardigrada</taxon>
        <taxon>Parachela</taxon>
        <taxon>Hypsibioidea</taxon>
        <taxon>Hypsibiidae</taxon>
        <taxon>Hypsibius</taxon>
    </lineage>
</organism>
<feature type="transmembrane region" description="Helical" evidence="7">
    <location>
        <begin position="142"/>
        <end position="166"/>
    </location>
</feature>
<dbReference type="Pfam" id="PF07690">
    <property type="entry name" value="MFS_1"/>
    <property type="match status" value="1"/>
</dbReference>
<dbReference type="InterPro" id="IPR036259">
    <property type="entry name" value="MFS_trans_sf"/>
</dbReference>
<feature type="transmembrane region" description="Helical" evidence="7">
    <location>
        <begin position="270"/>
        <end position="291"/>
    </location>
</feature>
<evidence type="ECO:0000256" key="7">
    <source>
        <dbReference type="SAM" id="Phobius"/>
    </source>
</evidence>
<dbReference type="SUPFAM" id="SSF103473">
    <property type="entry name" value="MFS general substrate transporter"/>
    <property type="match status" value="1"/>
</dbReference>
<keyword evidence="2" id="KW-0813">Transport</keyword>
<dbReference type="PANTHER" id="PTHR23506">
    <property type="entry name" value="GH10249P"/>
    <property type="match status" value="1"/>
</dbReference>
<keyword evidence="10" id="KW-1185">Reference proteome</keyword>
<dbReference type="PANTHER" id="PTHR23506:SF28">
    <property type="entry name" value="MFS-TYPE TRANSPORTER SLC18B1-LIKE PROTEIN"/>
    <property type="match status" value="1"/>
</dbReference>
<keyword evidence="5 7" id="KW-0472">Membrane</keyword>
<evidence type="ECO:0000256" key="4">
    <source>
        <dbReference type="ARBA" id="ARBA00022989"/>
    </source>
</evidence>
<dbReference type="GO" id="GO:0016020">
    <property type="term" value="C:membrane"/>
    <property type="evidence" value="ECO:0007669"/>
    <property type="project" value="UniProtKB-SubCell"/>
</dbReference>
<feature type="transmembrane region" description="Helical" evidence="7">
    <location>
        <begin position="203"/>
        <end position="229"/>
    </location>
</feature>
<keyword evidence="3 7" id="KW-0812">Transmembrane</keyword>
<evidence type="ECO:0000256" key="5">
    <source>
        <dbReference type="ARBA" id="ARBA00023136"/>
    </source>
</evidence>
<dbReference type="OrthoDB" id="446368at2759"/>
<sequence>MQYDSPMDGGDDVWEPRTSWVLPSLHRNSRRVMSDVGRAARYASGGMFRPQMAGNVQRRTSWNEGFGRRTRSMPGGMEAPSSSSVESSTNSSEEAFSLLRMNRDEKKTLLCLAVVDLFSYLCMSIMAPFFPAKVEAVGASQTVSGGVFAVYALTVFISSPIFAKLVPVVGAKFTFVAGIFVAGSCNILFGLLEDVNDPFTFTILAFIIRIVEGAGAGAFCTASFTILAYEFSESGGVAVVFGTLEAFVGLGMTIGPALGGALFTLGGFKLPFFVVGSMMLLTVPLNIWLLPTQRHVVTKPKKGSQSKFFKNPSVYVVCFTILVIASVWGFLDPTLQPHLLQFNLSSAMVGLLFLLLSATYAISSPIWGWLAEKAEDTDILMVVGLIISGGALLCLGPSPFLQLPEVLWLNIVSLAVLGSSISLALIPTFESLLSTAEQAGMADNIGTYALVSGVWGSAYSLGEVVGPALGGFLDELYGFPICSTVMSAICLVTAVLFGVYLIVDRFMDQLEKRRNAAAHLARKAAIASWRVETYRTRDGMARNLMYPASSQQRAYDETASLTGSLQGYGYGTDSRAAVIDASVYVNIPTEREEEDIPSIAVSV</sequence>
<feature type="transmembrane region" description="Helical" evidence="7">
    <location>
        <begin position="343"/>
        <end position="367"/>
    </location>
</feature>
<feature type="transmembrane region" description="Helical" evidence="7">
    <location>
        <begin position="109"/>
        <end position="130"/>
    </location>
</feature>
<protein>
    <submittedName>
        <fullName evidence="9">MFS-type transporter SLC18B1</fullName>
    </submittedName>
</protein>
<feature type="region of interest" description="Disordered" evidence="6">
    <location>
        <begin position="64"/>
        <end position="89"/>
    </location>
</feature>
<dbReference type="InterPro" id="IPR011701">
    <property type="entry name" value="MFS"/>
</dbReference>
<feature type="transmembrane region" description="Helical" evidence="7">
    <location>
        <begin position="236"/>
        <end position="258"/>
    </location>
</feature>
<accession>A0A1W0WGW2</accession>
<reference evidence="10" key="1">
    <citation type="submission" date="2017-01" db="EMBL/GenBank/DDBJ databases">
        <title>Comparative genomics of anhydrobiosis in the tardigrade Hypsibius dujardini.</title>
        <authorList>
            <person name="Yoshida Y."/>
            <person name="Koutsovoulos G."/>
            <person name="Laetsch D."/>
            <person name="Stevens L."/>
            <person name="Kumar S."/>
            <person name="Horikawa D."/>
            <person name="Ishino K."/>
            <person name="Komine S."/>
            <person name="Tomita M."/>
            <person name="Blaxter M."/>
            <person name="Arakawa K."/>
        </authorList>
    </citation>
    <scope>NUCLEOTIDE SEQUENCE [LARGE SCALE GENOMIC DNA]</scope>
    <source>
        <strain evidence="10">Z151</strain>
    </source>
</reference>
<keyword evidence="4 7" id="KW-1133">Transmembrane helix</keyword>
<comment type="subcellular location">
    <subcellularLocation>
        <location evidence="1">Membrane</location>
        <topology evidence="1">Multi-pass membrane protein</topology>
    </subcellularLocation>
</comment>
<dbReference type="EMBL" id="MTYJ01000105">
    <property type="protein sequence ID" value="OQV14427.1"/>
    <property type="molecule type" value="Genomic_DNA"/>
</dbReference>
<dbReference type="InterPro" id="IPR020846">
    <property type="entry name" value="MFS_dom"/>
</dbReference>
<proteinExistence type="predicted"/>
<dbReference type="Proteomes" id="UP000192578">
    <property type="component" value="Unassembled WGS sequence"/>
</dbReference>
<evidence type="ECO:0000313" key="10">
    <source>
        <dbReference type="Proteomes" id="UP000192578"/>
    </source>
</evidence>
<evidence type="ECO:0000256" key="2">
    <source>
        <dbReference type="ARBA" id="ARBA00022448"/>
    </source>
</evidence>
<feature type="transmembrane region" description="Helical" evidence="7">
    <location>
        <begin position="445"/>
        <end position="465"/>
    </location>
</feature>
<dbReference type="Gene3D" id="1.20.1250.20">
    <property type="entry name" value="MFS general substrate transporter like domains"/>
    <property type="match status" value="2"/>
</dbReference>
<evidence type="ECO:0000256" key="1">
    <source>
        <dbReference type="ARBA" id="ARBA00004141"/>
    </source>
</evidence>
<dbReference type="AlphaFoldDB" id="A0A1W0WGW2"/>
<feature type="transmembrane region" description="Helical" evidence="7">
    <location>
        <begin position="312"/>
        <end position="331"/>
    </location>
</feature>
<evidence type="ECO:0000313" key="9">
    <source>
        <dbReference type="EMBL" id="OQV14427.1"/>
    </source>
</evidence>
<evidence type="ECO:0000259" key="8">
    <source>
        <dbReference type="PROSITE" id="PS50850"/>
    </source>
</evidence>
<dbReference type="GO" id="GO:0022857">
    <property type="term" value="F:transmembrane transporter activity"/>
    <property type="evidence" value="ECO:0007669"/>
    <property type="project" value="InterPro"/>
</dbReference>
<feature type="transmembrane region" description="Helical" evidence="7">
    <location>
        <begin position="407"/>
        <end position="433"/>
    </location>
</feature>
<feature type="transmembrane region" description="Helical" evidence="7">
    <location>
        <begin position="379"/>
        <end position="401"/>
    </location>
</feature>
<dbReference type="InterPro" id="IPR050930">
    <property type="entry name" value="MFS_Vesicular_Transporter"/>
</dbReference>
<evidence type="ECO:0000256" key="6">
    <source>
        <dbReference type="SAM" id="MobiDB-lite"/>
    </source>
</evidence>
<feature type="transmembrane region" description="Helical" evidence="7">
    <location>
        <begin position="173"/>
        <end position="191"/>
    </location>
</feature>
<dbReference type="PROSITE" id="PS50850">
    <property type="entry name" value="MFS"/>
    <property type="match status" value="1"/>
</dbReference>
<feature type="transmembrane region" description="Helical" evidence="7">
    <location>
        <begin position="477"/>
        <end position="503"/>
    </location>
</feature>
<feature type="domain" description="Major facilitator superfamily (MFS) profile" evidence="8">
    <location>
        <begin position="108"/>
        <end position="506"/>
    </location>
</feature>
<comment type="caution">
    <text evidence="9">The sequence shown here is derived from an EMBL/GenBank/DDBJ whole genome shotgun (WGS) entry which is preliminary data.</text>
</comment>
<gene>
    <name evidence="9" type="ORF">BV898_11404</name>
</gene>